<dbReference type="Pfam" id="PF10734">
    <property type="entry name" value="DUF2523"/>
    <property type="match status" value="1"/>
</dbReference>
<organism evidence="2 3">
    <name type="scientific">Photobacterium marinum</name>
    <dbReference type="NCBI Taxonomy" id="1056511"/>
    <lineage>
        <taxon>Bacteria</taxon>
        <taxon>Pseudomonadati</taxon>
        <taxon>Pseudomonadota</taxon>
        <taxon>Gammaproteobacteria</taxon>
        <taxon>Vibrionales</taxon>
        <taxon>Vibrionaceae</taxon>
        <taxon>Photobacterium</taxon>
    </lineage>
</organism>
<evidence type="ECO:0008006" key="4">
    <source>
        <dbReference type="Google" id="ProtNLM"/>
    </source>
</evidence>
<accession>L8JBY8</accession>
<protein>
    <recommendedName>
        <fullName evidence="4">DUF2523 domain-containing protein</fullName>
    </recommendedName>
</protein>
<feature type="transmembrane region" description="Helical" evidence="1">
    <location>
        <begin position="72"/>
        <end position="98"/>
    </location>
</feature>
<dbReference type="PATRIC" id="fig|1056511.3.peg.2336"/>
<evidence type="ECO:0000256" key="1">
    <source>
        <dbReference type="SAM" id="Phobius"/>
    </source>
</evidence>
<proteinExistence type="predicted"/>
<reference evidence="2 3" key="1">
    <citation type="submission" date="2012-12" db="EMBL/GenBank/DDBJ databases">
        <title>Genome Assembly of Photobacterium sp. AK15.</title>
        <authorList>
            <person name="Khatri I."/>
            <person name="Vaidya B."/>
            <person name="Srinivas T.N.R."/>
            <person name="Subramanian S."/>
            <person name="Pinnaka A."/>
        </authorList>
    </citation>
    <scope>NUCLEOTIDE SEQUENCE [LARGE SCALE GENOMIC DNA]</scope>
    <source>
        <strain evidence="2 3">AK15</strain>
    </source>
</reference>
<dbReference type="InterPro" id="IPR019670">
    <property type="entry name" value="DUF2523"/>
</dbReference>
<evidence type="ECO:0000313" key="2">
    <source>
        <dbReference type="EMBL" id="ELR65758.1"/>
    </source>
</evidence>
<keyword evidence="1" id="KW-0812">Transmembrane</keyword>
<keyword evidence="1" id="KW-0472">Membrane</keyword>
<keyword evidence="1" id="KW-1133">Transmembrane helix</keyword>
<comment type="caution">
    <text evidence="2">The sequence shown here is derived from an EMBL/GenBank/DDBJ whole genome shotgun (WGS) entry which is preliminary data.</text>
</comment>
<evidence type="ECO:0000313" key="3">
    <source>
        <dbReference type="Proteomes" id="UP000011134"/>
    </source>
</evidence>
<dbReference type="Proteomes" id="UP000011134">
    <property type="component" value="Unassembled WGS sequence"/>
</dbReference>
<gene>
    <name evidence="2" type="ORF">C942_00844</name>
</gene>
<dbReference type="OrthoDB" id="9154706at2"/>
<keyword evidence="3" id="KW-1185">Reference proteome</keyword>
<dbReference type="RefSeq" id="WP_007465777.1">
    <property type="nucleotide sequence ID" value="NZ_AMZO01000016.1"/>
</dbReference>
<sequence length="108" mass="12191">MQGFFEWVEYLYNELLDFLYRLLLTLITLLQDLLFGIFDVFMTAVEKILSGLASFMQPIDISQYITAIPPEVAGVMGLIGLPQAMVMITTAITVRLILQLIPFTRLGS</sequence>
<dbReference type="EMBL" id="AMZO01000016">
    <property type="protein sequence ID" value="ELR65758.1"/>
    <property type="molecule type" value="Genomic_DNA"/>
</dbReference>
<name>L8JBY8_9GAMM</name>
<feature type="transmembrane region" description="Helical" evidence="1">
    <location>
        <begin position="20"/>
        <end position="41"/>
    </location>
</feature>
<dbReference type="AlphaFoldDB" id="L8JBY8"/>